<dbReference type="EMBL" id="HBHT01001444">
    <property type="protein sequence ID" value="CAD9941267.1"/>
    <property type="molecule type" value="Transcribed_RNA"/>
</dbReference>
<feature type="region of interest" description="Disordered" evidence="1">
    <location>
        <begin position="1"/>
        <end position="38"/>
    </location>
</feature>
<organism evidence="2">
    <name type="scientific">Entomoneis paludosa</name>
    <dbReference type="NCBI Taxonomy" id="265537"/>
    <lineage>
        <taxon>Eukaryota</taxon>
        <taxon>Sar</taxon>
        <taxon>Stramenopiles</taxon>
        <taxon>Ochrophyta</taxon>
        <taxon>Bacillariophyta</taxon>
        <taxon>Bacillariophyceae</taxon>
        <taxon>Bacillariophycidae</taxon>
        <taxon>Entomoneidaceae</taxon>
        <taxon>Entomoneis</taxon>
    </lineage>
</organism>
<name>A0A7S2VAX3_9STRA</name>
<sequence length="254" mass="28264">MSVANAVSITNSPNSTPATHEKISEELPERSAPAQAPPLHLGWTQIGKASQETSIPTKDSEWKRCCDRKGCRHGASGGTARGAGRQDEDQRLRRRYSGRVIFCLQDTDPSWFQGYFFPGSGQKPWGLLGTRREIDECLECVDGGYRVVDLTVTTTGSKKEKIRSIDWLGADMMELKHPHVRMRTERLATGTAGATMAEQVFGSLLRQVRAQSDDTRLSTALELFPDIAIVAGTMELLLPIDKDERDLYDMMFED</sequence>
<feature type="region of interest" description="Disordered" evidence="1">
    <location>
        <begin position="71"/>
        <end position="90"/>
    </location>
</feature>
<dbReference type="AlphaFoldDB" id="A0A7S2VAX3"/>
<feature type="compositionally biased region" description="Basic and acidic residues" evidence="1">
    <location>
        <begin position="19"/>
        <end position="29"/>
    </location>
</feature>
<protein>
    <submittedName>
        <fullName evidence="2">Uncharacterized protein</fullName>
    </submittedName>
</protein>
<evidence type="ECO:0000313" key="2">
    <source>
        <dbReference type="EMBL" id="CAD9941267.1"/>
    </source>
</evidence>
<reference evidence="2" key="1">
    <citation type="submission" date="2021-01" db="EMBL/GenBank/DDBJ databases">
        <authorList>
            <person name="Corre E."/>
            <person name="Pelletier E."/>
            <person name="Niang G."/>
            <person name="Scheremetjew M."/>
            <person name="Finn R."/>
            <person name="Kale V."/>
            <person name="Holt S."/>
            <person name="Cochrane G."/>
            <person name="Meng A."/>
            <person name="Brown T."/>
            <person name="Cohen L."/>
        </authorList>
    </citation>
    <scope>NUCLEOTIDE SEQUENCE</scope>
    <source>
        <strain evidence="2">CCMP125</strain>
    </source>
</reference>
<evidence type="ECO:0000256" key="1">
    <source>
        <dbReference type="SAM" id="MobiDB-lite"/>
    </source>
</evidence>
<gene>
    <name evidence="2" type="ORF">APAL1065_LOCUS911</name>
</gene>
<feature type="compositionally biased region" description="Polar residues" evidence="1">
    <location>
        <begin position="1"/>
        <end position="18"/>
    </location>
</feature>
<proteinExistence type="predicted"/>
<accession>A0A7S2VAX3</accession>